<comment type="caution">
    <text evidence="2">The sequence shown here is derived from an EMBL/GenBank/DDBJ whole genome shotgun (WGS) entry which is preliminary data.</text>
</comment>
<dbReference type="GO" id="GO:0003676">
    <property type="term" value="F:nucleic acid binding"/>
    <property type="evidence" value="ECO:0007669"/>
    <property type="project" value="InterPro"/>
</dbReference>
<keyword evidence="3" id="KW-1185">Reference proteome</keyword>
<gene>
    <name evidence="2" type="ORF">PoB_006641300</name>
</gene>
<protein>
    <submittedName>
        <fullName evidence="2">Transposon ty3-g Gag-Pol polyprotein</fullName>
    </submittedName>
</protein>
<evidence type="ECO:0000313" key="2">
    <source>
        <dbReference type="EMBL" id="GFO39908.1"/>
    </source>
</evidence>
<dbReference type="Proteomes" id="UP000735302">
    <property type="component" value="Unassembled WGS sequence"/>
</dbReference>
<dbReference type="Gene3D" id="3.30.420.10">
    <property type="entry name" value="Ribonuclease H-like superfamily/Ribonuclease H"/>
    <property type="match status" value="1"/>
</dbReference>
<evidence type="ECO:0000313" key="3">
    <source>
        <dbReference type="Proteomes" id="UP000735302"/>
    </source>
</evidence>
<sequence length="116" mass="13361">MVERFHRTLKAALKARLTGNNWVEELPWVLLGLRTAPRKIWYIRQQSSSTVNLLQFRASSPLLKLRHARHGRPPALPGPPSATETDDTRGQPLAQTHHRQLTSRTGRQVRLPMRFQ</sequence>
<organism evidence="2 3">
    <name type="scientific">Plakobranchus ocellatus</name>
    <dbReference type="NCBI Taxonomy" id="259542"/>
    <lineage>
        <taxon>Eukaryota</taxon>
        <taxon>Metazoa</taxon>
        <taxon>Spiralia</taxon>
        <taxon>Lophotrochozoa</taxon>
        <taxon>Mollusca</taxon>
        <taxon>Gastropoda</taxon>
        <taxon>Heterobranchia</taxon>
        <taxon>Euthyneura</taxon>
        <taxon>Panpulmonata</taxon>
        <taxon>Sacoglossa</taxon>
        <taxon>Placobranchoidea</taxon>
        <taxon>Plakobranchidae</taxon>
        <taxon>Plakobranchus</taxon>
    </lineage>
</organism>
<feature type="region of interest" description="Disordered" evidence="1">
    <location>
        <begin position="67"/>
        <end position="116"/>
    </location>
</feature>
<dbReference type="EMBL" id="BLXT01007534">
    <property type="protein sequence ID" value="GFO39908.1"/>
    <property type="molecule type" value="Genomic_DNA"/>
</dbReference>
<dbReference type="InterPro" id="IPR036397">
    <property type="entry name" value="RNaseH_sf"/>
</dbReference>
<accession>A0AAV4D790</accession>
<name>A0AAV4D790_9GAST</name>
<evidence type="ECO:0000256" key="1">
    <source>
        <dbReference type="SAM" id="MobiDB-lite"/>
    </source>
</evidence>
<dbReference type="AlphaFoldDB" id="A0AAV4D790"/>
<proteinExistence type="predicted"/>
<reference evidence="2 3" key="1">
    <citation type="journal article" date="2021" name="Elife">
        <title>Chloroplast acquisition without the gene transfer in kleptoplastic sea slugs, Plakobranchus ocellatus.</title>
        <authorList>
            <person name="Maeda T."/>
            <person name="Takahashi S."/>
            <person name="Yoshida T."/>
            <person name="Shimamura S."/>
            <person name="Takaki Y."/>
            <person name="Nagai Y."/>
            <person name="Toyoda A."/>
            <person name="Suzuki Y."/>
            <person name="Arimoto A."/>
            <person name="Ishii H."/>
            <person name="Satoh N."/>
            <person name="Nishiyama T."/>
            <person name="Hasebe M."/>
            <person name="Maruyama T."/>
            <person name="Minagawa J."/>
            <person name="Obokata J."/>
            <person name="Shigenobu S."/>
        </authorList>
    </citation>
    <scope>NUCLEOTIDE SEQUENCE [LARGE SCALE GENOMIC DNA]</scope>
</reference>